<keyword evidence="3" id="KW-1185">Reference proteome</keyword>
<feature type="region of interest" description="Disordered" evidence="1">
    <location>
        <begin position="96"/>
        <end position="115"/>
    </location>
</feature>
<evidence type="ECO:0000256" key="1">
    <source>
        <dbReference type="SAM" id="MobiDB-lite"/>
    </source>
</evidence>
<name>A0AAW3ATJ2_9TRYP</name>
<dbReference type="Proteomes" id="UP001482455">
    <property type="component" value="Unassembled WGS sequence"/>
</dbReference>
<protein>
    <submittedName>
        <fullName evidence="2">Uncharacterized protein</fullName>
    </submittedName>
</protein>
<dbReference type="AlphaFoldDB" id="A0AAW3ATJ2"/>
<reference evidence="2 3" key="1">
    <citation type="submission" date="2024-02" db="EMBL/GenBank/DDBJ databases">
        <title>FIRST GENOME SEQUENCES OF Leishmania (Viannia) shawi, Leishmania (Viannia) lindenbergi AND Leishmania (Viannia) utingensis.</title>
        <authorList>
            <person name="Resadore F."/>
            <person name="Custodio M.G.F."/>
            <person name="Boite M.C."/>
            <person name="Cupolillo E."/>
            <person name="Ferreira G.E.M."/>
        </authorList>
    </citation>
    <scope>NUCLEOTIDE SEQUENCE [LARGE SCALE GENOMIC DNA]</scope>
    <source>
        <strain evidence="2 3">ITUB/BR/1977/M4964</strain>
    </source>
</reference>
<gene>
    <name evidence="2" type="ORF">Q4I30_002515</name>
</gene>
<dbReference type="EMBL" id="JBAMZL010000017">
    <property type="protein sequence ID" value="KAL0510397.1"/>
    <property type="molecule type" value="Genomic_DNA"/>
</dbReference>
<evidence type="ECO:0000313" key="2">
    <source>
        <dbReference type="EMBL" id="KAL0510397.1"/>
    </source>
</evidence>
<organism evidence="2 3">
    <name type="scientific">Leishmania utingensis</name>
    <dbReference type="NCBI Taxonomy" id="653362"/>
    <lineage>
        <taxon>Eukaryota</taxon>
        <taxon>Discoba</taxon>
        <taxon>Euglenozoa</taxon>
        <taxon>Kinetoplastea</taxon>
        <taxon>Metakinetoplastina</taxon>
        <taxon>Trypanosomatida</taxon>
        <taxon>Trypanosomatidae</taxon>
        <taxon>Leishmaniinae</taxon>
        <taxon>Leishmania</taxon>
    </lineage>
</organism>
<accession>A0AAW3ATJ2</accession>
<evidence type="ECO:0000313" key="3">
    <source>
        <dbReference type="Proteomes" id="UP001482455"/>
    </source>
</evidence>
<comment type="caution">
    <text evidence="2">The sequence shown here is derived from an EMBL/GenBank/DDBJ whole genome shotgun (WGS) entry which is preliminary data.</text>
</comment>
<sequence>MEETSPGATFSLFSLPDIATAASSTSTYASATELLNLGEVRRLHLGDYYLSIALSPPGAFSKNNQGPRHYHHHYRHYHAPLLITSHFERDAGSLAGAADVQTPPGPPTHASHTFC</sequence>
<proteinExistence type="predicted"/>